<comment type="caution">
    <text evidence="1">The sequence shown here is derived from an EMBL/GenBank/DDBJ whole genome shotgun (WGS) entry which is preliminary data.</text>
</comment>
<dbReference type="Proteomes" id="UP000789595">
    <property type="component" value="Unassembled WGS sequence"/>
</dbReference>
<evidence type="ECO:0000313" key="2">
    <source>
        <dbReference type="Proteomes" id="UP000789595"/>
    </source>
</evidence>
<gene>
    <name evidence="1" type="ORF">PECAL_4P02510</name>
</gene>
<organism evidence="1 2">
    <name type="scientific">Pelagomonas calceolata</name>
    <dbReference type="NCBI Taxonomy" id="35677"/>
    <lineage>
        <taxon>Eukaryota</taxon>
        <taxon>Sar</taxon>
        <taxon>Stramenopiles</taxon>
        <taxon>Ochrophyta</taxon>
        <taxon>Pelagophyceae</taxon>
        <taxon>Pelagomonadales</taxon>
        <taxon>Pelagomonadaceae</taxon>
        <taxon>Pelagomonas</taxon>
    </lineage>
</organism>
<proteinExistence type="predicted"/>
<sequence length="194" mass="21611">MNLLGSGLHLAKHHEDALSVQEAQLATMRRLGESEGNILAVQTNLSCSYRMLGRDEEALSMRRDIYSGRLKLDGEQNERTLIAAKNYATSLKDLSRFEEAKALLRKEIPVTRRVLGESNDLTLKMRWVYAETLVKDPAATFDDLHEAVTTLEDAGRTARRVLGGAHPLTVEIERGLQKSRAVLRARETQPSASA</sequence>
<dbReference type="OrthoDB" id="42563at2759"/>
<dbReference type="InterPro" id="IPR011990">
    <property type="entry name" value="TPR-like_helical_dom_sf"/>
</dbReference>
<name>A0A8J2SU21_9STRA</name>
<dbReference type="SUPFAM" id="SSF48452">
    <property type="entry name" value="TPR-like"/>
    <property type="match status" value="1"/>
</dbReference>
<dbReference type="Gene3D" id="1.25.40.10">
    <property type="entry name" value="Tetratricopeptide repeat domain"/>
    <property type="match status" value="1"/>
</dbReference>
<dbReference type="AlphaFoldDB" id="A0A8J2SU21"/>
<accession>A0A8J2SU21</accession>
<dbReference type="EMBL" id="CAKKNE010000004">
    <property type="protein sequence ID" value="CAH0373079.1"/>
    <property type="molecule type" value="Genomic_DNA"/>
</dbReference>
<reference evidence="1" key="1">
    <citation type="submission" date="2021-11" db="EMBL/GenBank/DDBJ databases">
        <authorList>
            <consortium name="Genoscope - CEA"/>
            <person name="William W."/>
        </authorList>
    </citation>
    <scope>NUCLEOTIDE SEQUENCE</scope>
</reference>
<protein>
    <recommendedName>
        <fullName evidence="3">MalT-like TPR region domain-containing protein</fullName>
    </recommendedName>
</protein>
<evidence type="ECO:0000313" key="1">
    <source>
        <dbReference type="EMBL" id="CAH0373079.1"/>
    </source>
</evidence>
<evidence type="ECO:0008006" key="3">
    <source>
        <dbReference type="Google" id="ProtNLM"/>
    </source>
</evidence>
<keyword evidence="2" id="KW-1185">Reference proteome</keyword>